<reference evidence="2" key="1">
    <citation type="submission" date="2023-03" db="EMBL/GenBank/DDBJ databases">
        <authorList>
            <person name="Julca I."/>
        </authorList>
    </citation>
    <scope>NUCLEOTIDE SEQUENCE</scope>
</reference>
<dbReference type="Proteomes" id="UP001161247">
    <property type="component" value="Chromosome 5"/>
</dbReference>
<keyword evidence="3" id="KW-1185">Reference proteome</keyword>
<evidence type="ECO:0000313" key="3">
    <source>
        <dbReference type="Proteomes" id="UP001161247"/>
    </source>
</evidence>
<feature type="region of interest" description="Disordered" evidence="1">
    <location>
        <begin position="180"/>
        <end position="204"/>
    </location>
</feature>
<evidence type="ECO:0000256" key="1">
    <source>
        <dbReference type="SAM" id="MobiDB-lite"/>
    </source>
</evidence>
<dbReference type="EMBL" id="OX459122">
    <property type="protein sequence ID" value="CAI9107921.1"/>
    <property type="molecule type" value="Genomic_DNA"/>
</dbReference>
<organism evidence="2 3">
    <name type="scientific">Oldenlandia corymbosa var. corymbosa</name>
    <dbReference type="NCBI Taxonomy" id="529605"/>
    <lineage>
        <taxon>Eukaryota</taxon>
        <taxon>Viridiplantae</taxon>
        <taxon>Streptophyta</taxon>
        <taxon>Embryophyta</taxon>
        <taxon>Tracheophyta</taxon>
        <taxon>Spermatophyta</taxon>
        <taxon>Magnoliopsida</taxon>
        <taxon>eudicotyledons</taxon>
        <taxon>Gunneridae</taxon>
        <taxon>Pentapetalae</taxon>
        <taxon>asterids</taxon>
        <taxon>lamiids</taxon>
        <taxon>Gentianales</taxon>
        <taxon>Rubiaceae</taxon>
        <taxon>Rubioideae</taxon>
        <taxon>Spermacoceae</taxon>
        <taxon>Hedyotis-Oldenlandia complex</taxon>
        <taxon>Oldenlandia</taxon>
    </lineage>
</organism>
<sequence>MEKNKSGKDSTGVCEKIFNAVAGFHRKSGRSQITVVTNVADSNQLTLQNADKPAITLVSVPPKETFVQQKSGSPLVDVQIHSGTPRNEGGVFRPSKTENSAAKSATVFVHIEGHDQGKFASGHDQLNKVALSNGSKPPVHSSLGKKSDQERAVSPNIVVVQGRGGQGIYVTPEKAVQNIPKPVPVKTTSKKMEHPESKKAEQGDIYSNYISEVKNRMRTPSDISDHHENVRQATRSATRRDSFNDRVAKYINRARNNFRTTSNVGDT</sequence>
<name>A0AAV1DJ78_OLDCO</name>
<proteinExistence type="predicted"/>
<feature type="region of interest" description="Disordered" evidence="1">
    <location>
        <begin position="218"/>
        <end position="240"/>
    </location>
</feature>
<dbReference type="PANTHER" id="PTHR36746:SF3">
    <property type="entry name" value="DUF4005 DOMAIN-CONTAINING PROTEIN"/>
    <property type="match status" value="1"/>
</dbReference>
<feature type="compositionally biased region" description="Basic and acidic residues" evidence="1">
    <location>
        <begin position="190"/>
        <end position="202"/>
    </location>
</feature>
<accession>A0AAV1DJ78</accession>
<dbReference type="PANTHER" id="PTHR36746">
    <property type="entry name" value="BNAC04G51760D PROTEIN"/>
    <property type="match status" value="1"/>
</dbReference>
<protein>
    <submittedName>
        <fullName evidence="2">OLC1v1007404C1</fullName>
    </submittedName>
</protein>
<dbReference type="AlphaFoldDB" id="A0AAV1DJ78"/>
<gene>
    <name evidence="2" type="ORF">OLC1_LOCUS16110</name>
</gene>
<evidence type="ECO:0000313" key="2">
    <source>
        <dbReference type="EMBL" id="CAI9107921.1"/>
    </source>
</evidence>